<organism evidence="1 2">
    <name type="scientific">Paenibacillus helianthi</name>
    <dbReference type="NCBI Taxonomy" id="1349432"/>
    <lineage>
        <taxon>Bacteria</taxon>
        <taxon>Bacillati</taxon>
        <taxon>Bacillota</taxon>
        <taxon>Bacilli</taxon>
        <taxon>Bacillales</taxon>
        <taxon>Paenibacillaceae</taxon>
        <taxon>Paenibacillus</taxon>
    </lineage>
</organism>
<comment type="caution">
    <text evidence="1">The sequence shown here is derived from an EMBL/GenBank/DDBJ whole genome shotgun (WGS) entry which is preliminary data.</text>
</comment>
<evidence type="ECO:0000313" key="1">
    <source>
        <dbReference type="EMBL" id="OKP91068.1"/>
    </source>
</evidence>
<sequence>MWRRIDSFLQSEVYDHFTEDAGLRFLEQEYDYFELEKTGNFHSPFLTALGWLDCLEITVTWLYSAQILQAEEITTKHYFRNNARVILEAW</sequence>
<dbReference type="EMBL" id="LVWI01000002">
    <property type="protein sequence ID" value="OKP91068.1"/>
    <property type="molecule type" value="Genomic_DNA"/>
</dbReference>
<protein>
    <submittedName>
        <fullName evidence="1">Uncharacterized protein</fullName>
    </submittedName>
</protein>
<reference evidence="1 2" key="1">
    <citation type="submission" date="2016-03" db="EMBL/GenBank/DDBJ databases">
        <authorList>
            <person name="Sant'Anna F.H."/>
            <person name="Ambrosini A."/>
            <person name="Souza R."/>
            <person name="Bach E."/>
            <person name="Fernandes G."/>
            <person name="Balsanelli E."/>
            <person name="Baura V.A."/>
            <person name="Souza E.M."/>
            <person name="Passaglia L."/>
        </authorList>
    </citation>
    <scope>NUCLEOTIDE SEQUENCE [LARGE SCALE GENOMIC DNA]</scope>
    <source>
        <strain evidence="1 2">P26E</strain>
    </source>
</reference>
<proteinExistence type="predicted"/>
<name>A0ABX3EX73_9BACL</name>
<accession>A0ABX3EX73</accession>
<evidence type="ECO:0000313" key="2">
    <source>
        <dbReference type="Proteomes" id="UP000186058"/>
    </source>
</evidence>
<gene>
    <name evidence="1" type="ORF">A3844_04295</name>
</gene>
<dbReference type="Proteomes" id="UP000186058">
    <property type="component" value="Unassembled WGS sequence"/>
</dbReference>
<keyword evidence="2" id="KW-1185">Reference proteome</keyword>